<dbReference type="InterPro" id="IPR003188">
    <property type="entry name" value="PTS_IIA_lac/cel"/>
</dbReference>
<evidence type="ECO:0000313" key="9">
    <source>
        <dbReference type="Proteomes" id="UP000029082"/>
    </source>
</evidence>
<dbReference type="PANTHER" id="PTHR34382:SF7">
    <property type="entry name" value="PTS SYSTEM N,N'-DIACETYLCHITOBIOSE-SPECIFIC EIIA COMPONENT"/>
    <property type="match status" value="1"/>
</dbReference>
<dbReference type="PANTHER" id="PTHR34382">
    <property type="entry name" value="PTS SYSTEM N,N'-DIACETYLCHITOBIOSE-SPECIFIC EIIA COMPONENT"/>
    <property type="match status" value="1"/>
</dbReference>
<keyword evidence="1" id="KW-0813">Transport</keyword>
<dbReference type="InterPro" id="IPR036542">
    <property type="entry name" value="PTS_IIA_lac/cel_sf"/>
</dbReference>
<dbReference type="eggNOG" id="COG1447">
    <property type="taxonomic scope" value="Bacteria"/>
</dbReference>
<keyword evidence="6" id="KW-0479">Metal-binding</keyword>
<gene>
    <name evidence="8" type="ORF">BMON_0961</name>
</gene>
<keyword evidence="4" id="KW-0598">Phosphotransferase system</keyword>
<dbReference type="SUPFAM" id="SSF46973">
    <property type="entry name" value="Enzyme IIa from lactose specific PTS, IIa-lac"/>
    <property type="match status" value="1"/>
</dbReference>
<dbReference type="GO" id="GO:0016740">
    <property type="term" value="F:transferase activity"/>
    <property type="evidence" value="ECO:0007669"/>
    <property type="project" value="UniProtKB-KW"/>
</dbReference>
<dbReference type="AlphaFoldDB" id="A0A087C1X4"/>
<dbReference type="GO" id="GO:0009401">
    <property type="term" value="P:phosphoenolpyruvate-dependent sugar phosphotransferase system"/>
    <property type="evidence" value="ECO:0007669"/>
    <property type="project" value="UniProtKB-KW"/>
</dbReference>
<accession>A0A087C1X4</accession>
<keyword evidence="6" id="KW-0460">Magnesium</keyword>
<sequence length="110" mass="12392">MTTTDEQSIDWETWCFQMITAAGEAKSDYMEALQAAKEQDTNKADELMTSGDKHFATCHDLHTSLVQREASGNPVQVSLLLTHVEDQMMSAEIIKTLVVELRALYTRLAR</sequence>
<reference evidence="8 9" key="1">
    <citation type="submission" date="2014-03" db="EMBL/GenBank/DDBJ databases">
        <title>Genomics of Bifidobacteria.</title>
        <authorList>
            <person name="Ventura M."/>
            <person name="Milani C."/>
            <person name="Lugli G.A."/>
        </authorList>
    </citation>
    <scope>NUCLEOTIDE SEQUENCE [LARGE SCALE GENOMIC DNA]</scope>
    <source>
        <strain evidence="8 9">DSM 21395</strain>
    </source>
</reference>
<evidence type="ECO:0000256" key="2">
    <source>
        <dbReference type="ARBA" id="ARBA00022597"/>
    </source>
</evidence>
<dbReference type="GeneID" id="93095087"/>
<comment type="cofactor">
    <cofactor evidence="6">
        <name>Mg(2+)</name>
        <dbReference type="ChEBI" id="CHEBI:18420"/>
    </cofactor>
    <text evidence="6">Binds 1 Mg(2+) ion per trimer.</text>
</comment>
<dbReference type="Gene3D" id="1.20.58.80">
    <property type="entry name" value="Phosphotransferase system, lactose/cellobiose-type IIA subunit"/>
    <property type="match status" value="1"/>
</dbReference>
<evidence type="ECO:0000256" key="7">
    <source>
        <dbReference type="PROSITE-ProRule" id="PRU00418"/>
    </source>
</evidence>
<organism evidence="8 9">
    <name type="scientific">Bifidobacterium mongoliense DSM 21395</name>
    <dbReference type="NCBI Taxonomy" id="1437603"/>
    <lineage>
        <taxon>Bacteria</taxon>
        <taxon>Bacillati</taxon>
        <taxon>Actinomycetota</taxon>
        <taxon>Actinomycetes</taxon>
        <taxon>Bifidobacteriales</taxon>
        <taxon>Bifidobacteriaceae</taxon>
        <taxon>Bifidobacterium</taxon>
    </lineage>
</organism>
<keyword evidence="3" id="KW-0808">Transferase</keyword>
<feature type="modified residue" description="Phosphohistidine; by HPr" evidence="7">
    <location>
        <position position="83"/>
    </location>
</feature>
<feature type="active site" description="Tele-phosphohistidine intermediate" evidence="5">
    <location>
        <position position="83"/>
    </location>
</feature>
<dbReference type="EMBL" id="JGZE01000008">
    <property type="protein sequence ID" value="KFI77274.1"/>
    <property type="molecule type" value="Genomic_DNA"/>
</dbReference>
<dbReference type="Proteomes" id="UP000029082">
    <property type="component" value="Unassembled WGS sequence"/>
</dbReference>
<keyword evidence="2" id="KW-0762">Sugar transport</keyword>
<dbReference type="PIRSF" id="PIRSF000699">
    <property type="entry name" value="PTS_IILac_III"/>
    <property type="match status" value="1"/>
</dbReference>
<protein>
    <submittedName>
        <fullName evidence="8">PTS system cellobiose-specific transporter subunit IIA</fullName>
    </submittedName>
</protein>
<evidence type="ECO:0000256" key="4">
    <source>
        <dbReference type="ARBA" id="ARBA00022683"/>
    </source>
</evidence>
<name>A0A087C1X4_9BIFI</name>
<dbReference type="GO" id="GO:0046872">
    <property type="term" value="F:metal ion binding"/>
    <property type="evidence" value="ECO:0007669"/>
    <property type="project" value="UniProtKB-KW"/>
</dbReference>
<feature type="binding site" evidence="6">
    <location>
        <position position="86"/>
    </location>
    <ligand>
        <name>Mg(2+)</name>
        <dbReference type="ChEBI" id="CHEBI:18420"/>
        <note>ligand shared between all trimeric partners</note>
    </ligand>
</feature>
<dbReference type="OrthoDB" id="350602at2"/>
<dbReference type="RefSeq" id="WP_033513625.1">
    <property type="nucleotide sequence ID" value="NZ_JDUO01000020.1"/>
</dbReference>
<evidence type="ECO:0000256" key="3">
    <source>
        <dbReference type="ARBA" id="ARBA00022679"/>
    </source>
</evidence>
<dbReference type="Pfam" id="PF02255">
    <property type="entry name" value="PTS_IIA"/>
    <property type="match status" value="1"/>
</dbReference>
<evidence type="ECO:0000313" key="8">
    <source>
        <dbReference type="EMBL" id="KFI77274.1"/>
    </source>
</evidence>
<dbReference type="STRING" id="1437603.GCA_000771525_00878"/>
<comment type="caution">
    <text evidence="8">The sequence shown here is derived from an EMBL/GenBank/DDBJ whole genome shotgun (WGS) entry which is preliminary data.</text>
</comment>
<evidence type="ECO:0000256" key="1">
    <source>
        <dbReference type="ARBA" id="ARBA00022448"/>
    </source>
</evidence>
<keyword evidence="9" id="KW-1185">Reference proteome</keyword>
<evidence type="ECO:0000256" key="6">
    <source>
        <dbReference type="PIRSR" id="PIRSR000699-2"/>
    </source>
</evidence>
<dbReference type="PROSITE" id="PS51095">
    <property type="entry name" value="PTS_EIIA_TYPE_3"/>
    <property type="match status" value="1"/>
</dbReference>
<proteinExistence type="predicted"/>
<evidence type="ECO:0000256" key="5">
    <source>
        <dbReference type="PIRSR" id="PIRSR000699-1"/>
    </source>
</evidence>